<dbReference type="AlphaFoldDB" id="A0A8S1A2W7"/>
<dbReference type="Proteomes" id="UP000494256">
    <property type="component" value="Unassembled WGS sequence"/>
</dbReference>
<accession>A0A8S1A2W7</accession>
<dbReference type="OrthoDB" id="276296at2759"/>
<comment type="caution">
    <text evidence="1">The sequence shown here is derived from an EMBL/GenBank/DDBJ whole genome shotgun (WGS) entry which is preliminary data.</text>
</comment>
<organism evidence="1 2">
    <name type="scientific">Arctia plantaginis</name>
    <name type="common">Wood tiger moth</name>
    <name type="synonym">Phalaena plantaginis</name>
    <dbReference type="NCBI Taxonomy" id="874455"/>
    <lineage>
        <taxon>Eukaryota</taxon>
        <taxon>Metazoa</taxon>
        <taxon>Ecdysozoa</taxon>
        <taxon>Arthropoda</taxon>
        <taxon>Hexapoda</taxon>
        <taxon>Insecta</taxon>
        <taxon>Pterygota</taxon>
        <taxon>Neoptera</taxon>
        <taxon>Endopterygota</taxon>
        <taxon>Lepidoptera</taxon>
        <taxon>Glossata</taxon>
        <taxon>Ditrysia</taxon>
        <taxon>Noctuoidea</taxon>
        <taxon>Erebidae</taxon>
        <taxon>Arctiinae</taxon>
        <taxon>Arctia</taxon>
    </lineage>
</organism>
<evidence type="ECO:0000313" key="1">
    <source>
        <dbReference type="EMBL" id="CAB3240131.1"/>
    </source>
</evidence>
<evidence type="ECO:0000313" key="2">
    <source>
        <dbReference type="Proteomes" id="UP000494256"/>
    </source>
</evidence>
<reference evidence="1 2" key="1">
    <citation type="submission" date="2020-04" db="EMBL/GenBank/DDBJ databases">
        <authorList>
            <person name="Wallbank WR R."/>
            <person name="Pardo Diaz C."/>
            <person name="Kozak K."/>
            <person name="Martin S."/>
            <person name="Jiggins C."/>
            <person name="Moest M."/>
            <person name="Warren A I."/>
            <person name="Byers J.R.P. K."/>
            <person name="Montejo-Kovacevich G."/>
            <person name="Yen C E."/>
        </authorList>
    </citation>
    <scope>NUCLEOTIDE SEQUENCE [LARGE SCALE GENOMIC DNA]</scope>
</reference>
<protein>
    <submittedName>
        <fullName evidence="1">Uncharacterized protein</fullName>
    </submittedName>
</protein>
<gene>
    <name evidence="1" type="ORF">APLA_LOCUS8850</name>
</gene>
<sequence>MFNLLCYKVRIIPFTASESPEVRMALPMATRAPDPSALAAYWAEYEDLCRQISSVNDEDDNNYEGKFQ</sequence>
<name>A0A8S1A2W7_ARCPL</name>
<proteinExistence type="predicted"/>
<dbReference type="EMBL" id="CADEBD010000309">
    <property type="protein sequence ID" value="CAB3240131.1"/>
    <property type="molecule type" value="Genomic_DNA"/>
</dbReference>